<name>A0A9P6X526_RHIOR</name>
<protein>
    <recommendedName>
        <fullName evidence="3">Reverse transcriptase zinc-binding domain-containing protein</fullName>
    </recommendedName>
</protein>
<evidence type="ECO:0000313" key="1">
    <source>
        <dbReference type="EMBL" id="KAG1305124.1"/>
    </source>
</evidence>
<keyword evidence="2" id="KW-1185">Reference proteome</keyword>
<evidence type="ECO:0008006" key="3">
    <source>
        <dbReference type="Google" id="ProtNLM"/>
    </source>
</evidence>
<gene>
    <name evidence="1" type="ORF">G6F64_008636</name>
</gene>
<evidence type="ECO:0000313" key="2">
    <source>
        <dbReference type="Proteomes" id="UP000716291"/>
    </source>
</evidence>
<dbReference type="OrthoDB" id="10268561at2759"/>
<sequence>MPDSETDDHFFRSCPFKQFMWSTLAYRFLLCPSDLTSSHLQPVNSTSLFLHEHLHITGDDLIACGILCLWKAHWRCILDDLLLRPNEVAVRTTQMLCRIHNENHFGKTRSVQISALNYFL</sequence>
<reference evidence="1" key="1">
    <citation type="journal article" date="2020" name="Microb. Genom.">
        <title>Genetic diversity of clinical and environmental Mucorales isolates obtained from an investigation of mucormycosis cases among solid organ transplant recipients.</title>
        <authorList>
            <person name="Nguyen M.H."/>
            <person name="Kaul D."/>
            <person name="Muto C."/>
            <person name="Cheng S.J."/>
            <person name="Richter R.A."/>
            <person name="Bruno V.M."/>
            <person name="Liu G."/>
            <person name="Beyhan S."/>
            <person name="Sundermann A.J."/>
            <person name="Mounaud S."/>
            <person name="Pasculle A.W."/>
            <person name="Nierman W.C."/>
            <person name="Driscoll E."/>
            <person name="Cumbie R."/>
            <person name="Clancy C.J."/>
            <person name="Dupont C.L."/>
        </authorList>
    </citation>
    <scope>NUCLEOTIDE SEQUENCE</scope>
    <source>
        <strain evidence="1">GL11</strain>
    </source>
</reference>
<proteinExistence type="predicted"/>
<dbReference type="Proteomes" id="UP000716291">
    <property type="component" value="Unassembled WGS sequence"/>
</dbReference>
<organism evidence="1 2">
    <name type="scientific">Rhizopus oryzae</name>
    <name type="common">Mucormycosis agent</name>
    <name type="synonym">Rhizopus arrhizus var. delemar</name>
    <dbReference type="NCBI Taxonomy" id="64495"/>
    <lineage>
        <taxon>Eukaryota</taxon>
        <taxon>Fungi</taxon>
        <taxon>Fungi incertae sedis</taxon>
        <taxon>Mucoromycota</taxon>
        <taxon>Mucoromycotina</taxon>
        <taxon>Mucoromycetes</taxon>
        <taxon>Mucorales</taxon>
        <taxon>Mucorineae</taxon>
        <taxon>Rhizopodaceae</taxon>
        <taxon>Rhizopus</taxon>
    </lineage>
</organism>
<dbReference type="EMBL" id="JAANQT010001446">
    <property type="protein sequence ID" value="KAG1305124.1"/>
    <property type="molecule type" value="Genomic_DNA"/>
</dbReference>
<dbReference type="AlphaFoldDB" id="A0A9P6X526"/>
<comment type="caution">
    <text evidence="1">The sequence shown here is derived from an EMBL/GenBank/DDBJ whole genome shotgun (WGS) entry which is preliminary data.</text>
</comment>
<accession>A0A9P6X526</accession>